<organism evidence="3 4">
    <name type="scientific">Methylobacterium cerastii</name>
    <dbReference type="NCBI Taxonomy" id="932741"/>
    <lineage>
        <taxon>Bacteria</taxon>
        <taxon>Pseudomonadati</taxon>
        <taxon>Pseudomonadota</taxon>
        <taxon>Alphaproteobacteria</taxon>
        <taxon>Hyphomicrobiales</taxon>
        <taxon>Methylobacteriaceae</taxon>
        <taxon>Methylobacterium</taxon>
    </lineage>
</organism>
<keyword evidence="1" id="KW-0812">Transmembrane</keyword>
<dbReference type="Proteomes" id="UP001055117">
    <property type="component" value="Unassembled WGS sequence"/>
</dbReference>
<gene>
    <name evidence="3" type="ORF">AFCDBAGC_3742</name>
</gene>
<reference evidence="3 4" key="1">
    <citation type="journal article" date="2021" name="Front. Microbiol.">
        <title>Comprehensive Comparative Genomics and Phenotyping of Methylobacterium Species.</title>
        <authorList>
            <person name="Alessa O."/>
            <person name="Ogura Y."/>
            <person name="Fujitani Y."/>
            <person name="Takami H."/>
            <person name="Hayashi T."/>
            <person name="Sahin N."/>
            <person name="Tani A."/>
        </authorList>
    </citation>
    <scope>NUCLEOTIDE SEQUENCE [LARGE SCALE GENOMIC DNA]</scope>
    <source>
        <strain evidence="3 4">DSM 23679</strain>
    </source>
</reference>
<feature type="transmembrane region" description="Helical" evidence="1">
    <location>
        <begin position="72"/>
        <end position="91"/>
    </location>
</feature>
<feature type="transmembrane region" description="Helical" evidence="1">
    <location>
        <begin position="43"/>
        <end position="66"/>
    </location>
</feature>
<dbReference type="InterPro" id="IPR007621">
    <property type="entry name" value="TPM_dom"/>
</dbReference>
<dbReference type="Gene3D" id="3.10.310.50">
    <property type="match status" value="1"/>
</dbReference>
<dbReference type="Pfam" id="PF04536">
    <property type="entry name" value="TPM_phosphatase"/>
    <property type="match status" value="1"/>
</dbReference>
<dbReference type="EMBL" id="BPQG01000056">
    <property type="protein sequence ID" value="GJD45864.1"/>
    <property type="molecule type" value="Genomic_DNA"/>
</dbReference>
<protein>
    <recommendedName>
        <fullName evidence="2">TPM domain-containing protein</fullName>
    </recommendedName>
</protein>
<sequence>MTGRPLLDAEARARIERAVGHAEAGTAGEIVVMVAARAGQYRSFATVAALVGGLILPWPLLALTAWSTGTILLAQAALVAAILAAGLSERLRLGLTPRRVRRARARDAARRAFRARGLGRTRGRTGILLHLSLAEQHAEIVADTGILERVGDARWTTTLADLTAALRAGEAEAGLLRAIERIGAELARHVPAGPENPDELPNHVIVVE</sequence>
<feature type="domain" description="TPM" evidence="2">
    <location>
        <begin position="104"/>
        <end position="184"/>
    </location>
</feature>
<dbReference type="PANTHER" id="PTHR30373:SF8">
    <property type="entry name" value="BLL7265 PROTEIN"/>
    <property type="match status" value="1"/>
</dbReference>
<keyword evidence="1" id="KW-0472">Membrane</keyword>
<evidence type="ECO:0000313" key="3">
    <source>
        <dbReference type="EMBL" id="GJD45864.1"/>
    </source>
</evidence>
<accession>A0ABQ4QLC4</accession>
<name>A0ABQ4QLC4_9HYPH</name>
<evidence type="ECO:0000256" key="1">
    <source>
        <dbReference type="SAM" id="Phobius"/>
    </source>
</evidence>
<dbReference type="PANTHER" id="PTHR30373">
    <property type="entry name" value="UPF0603 PROTEIN YGCG"/>
    <property type="match status" value="1"/>
</dbReference>
<evidence type="ECO:0000259" key="2">
    <source>
        <dbReference type="Pfam" id="PF04536"/>
    </source>
</evidence>
<dbReference type="RefSeq" id="WP_147763685.1">
    <property type="nucleotide sequence ID" value="NZ_BPQG01000056.1"/>
</dbReference>
<keyword evidence="4" id="KW-1185">Reference proteome</keyword>
<proteinExistence type="predicted"/>
<comment type="caution">
    <text evidence="3">The sequence shown here is derived from an EMBL/GenBank/DDBJ whole genome shotgun (WGS) entry which is preliminary data.</text>
</comment>
<evidence type="ECO:0000313" key="4">
    <source>
        <dbReference type="Proteomes" id="UP001055117"/>
    </source>
</evidence>
<keyword evidence="1" id="KW-1133">Transmembrane helix</keyword>